<keyword evidence="1" id="KW-0472">Membrane</keyword>
<dbReference type="Gene3D" id="1.20.144.10">
    <property type="entry name" value="Phosphatidic acid phosphatase type 2/haloperoxidase"/>
    <property type="match status" value="2"/>
</dbReference>
<keyword evidence="1" id="KW-1133">Transmembrane helix</keyword>
<dbReference type="Proteomes" id="UP000271587">
    <property type="component" value="Chromosome"/>
</dbReference>
<gene>
    <name evidence="3" type="primary">bcrC1</name>
    <name evidence="3" type="ORF">CGERO_00780</name>
</gene>
<keyword evidence="1" id="KW-0812">Transmembrane</keyword>
<dbReference type="SUPFAM" id="SSF48317">
    <property type="entry name" value="Acid phosphatase/Vanadium-dependent haloperoxidase"/>
    <property type="match status" value="1"/>
</dbReference>
<feature type="transmembrane region" description="Helical" evidence="1">
    <location>
        <begin position="24"/>
        <end position="43"/>
    </location>
</feature>
<organism evidence="3 4">
    <name type="scientific">Corynebacterium gerontici</name>
    <dbReference type="NCBI Taxonomy" id="2079234"/>
    <lineage>
        <taxon>Bacteria</taxon>
        <taxon>Bacillati</taxon>
        <taxon>Actinomycetota</taxon>
        <taxon>Actinomycetes</taxon>
        <taxon>Mycobacteriales</taxon>
        <taxon>Corynebacteriaceae</taxon>
        <taxon>Corynebacterium</taxon>
    </lineage>
</organism>
<dbReference type="InterPro" id="IPR036938">
    <property type="entry name" value="PAP2/HPO_sf"/>
</dbReference>
<keyword evidence="4" id="KW-1185">Reference proteome</keyword>
<keyword evidence="3" id="KW-0378">Hydrolase</keyword>
<proteinExistence type="predicted"/>
<accession>A0A3G6IXJ1</accession>
<sequence length="228" mass="25175">MSALRGFSHCNYTAFPMNIKNPSLRLLIAALLVALTALVYLSATRQGVLSLFDETLLDISANDRNTTAAQTVTWFTNIGTTAFTAPIATVLVLWLSWKLQQWWPIAITIVAATCSVLTTTLVKEWLGRPRPEHVFAVAPFEYAPSFPSGHTLNAVVVFGIIAMLYASRRAYIAAGIYIVLMGASRIWLGHHWFSDVLAGWLLGIAWLLVLSVIFAKPLHTIRAARHAR</sequence>
<dbReference type="GO" id="GO:0050380">
    <property type="term" value="F:undecaprenyl-diphosphatase activity"/>
    <property type="evidence" value="ECO:0007669"/>
    <property type="project" value="UniProtKB-EC"/>
</dbReference>
<dbReference type="PANTHER" id="PTHR14969">
    <property type="entry name" value="SPHINGOSINE-1-PHOSPHATE PHOSPHOHYDROLASE"/>
    <property type="match status" value="1"/>
</dbReference>
<evidence type="ECO:0000256" key="1">
    <source>
        <dbReference type="SAM" id="Phobius"/>
    </source>
</evidence>
<name>A0A3G6IXJ1_9CORY</name>
<feature type="transmembrane region" description="Helical" evidence="1">
    <location>
        <begin position="171"/>
        <end position="190"/>
    </location>
</feature>
<dbReference type="Pfam" id="PF01569">
    <property type="entry name" value="PAP2"/>
    <property type="match status" value="1"/>
</dbReference>
<dbReference type="InterPro" id="IPR000326">
    <property type="entry name" value="PAP2/HPO"/>
</dbReference>
<evidence type="ECO:0000313" key="4">
    <source>
        <dbReference type="Proteomes" id="UP000271587"/>
    </source>
</evidence>
<evidence type="ECO:0000313" key="3">
    <source>
        <dbReference type="EMBL" id="AZA10491.1"/>
    </source>
</evidence>
<feature type="domain" description="Phosphatidic acid phosphatase type 2/haloperoxidase" evidence="2">
    <location>
        <begin position="105"/>
        <end position="211"/>
    </location>
</feature>
<dbReference type="EC" id="3.6.1.27" evidence="3"/>
<feature type="transmembrane region" description="Helical" evidence="1">
    <location>
        <begin position="102"/>
        <end position="122"/>
    </location>
</feature>
<dbReference type="KEGG" id="cgk:CGERO_00780"/>
<dbReference type="SMART" id="SM00014">
    <property type="entry name" value="acidPPc"/>
    <property type="match status" value="1"/>
</dbReference>
<reference evidence="3 4" key="1">
    <citation type="submission" date="2018-11" db="EMBL/GenBank/DDBJ databases">
        <authorList>
            <person name="Kleinhagauer T."/>
            <person name="Glaeser S.P."/>
            <person name="Spergser J."/>
            <person name="Ruckert C."/>
            <person name="Kaempfer P."/>
            <person name="Busse H.-J."/>
        </authorList>
    </citation>
    <scope>NUCLEOTIDE SEQUENCE [LARGE SCALE GENOMIC DNA]</scope>
    <source>
        <strain evidence="3 4">W8</strain>
    </source>
</reference>
<feature type="transmembrane region" description="Helical" evidence="1">
    <location>
        <begin position="74"/>
        <end position="95"/>
    </location>
</feature>
<feature type="transmembrane region" description="Helical" evidence="1">
    <location>
        <begin position="196"/>
        <end position="215"/>
    </location>
</feature>
<evidence type="ECO:0000259" key="2">
    <source>
        <dbReference type="SMART" id="SM00014"/>
    </source>
</evidence>
<dbReference type="AlphaFoldDB" id="A0A3G6IXJ1"/>
<feature type="transmembrane region" description="Helical" evidence="1">
    <location>
        <begin position="142"/>
        <end position="164"/>
    </location>
</feature>
<protein>
    <submittedName>
        <fullName evidence="3">Undecaprenyl-diphosphatase BcrC</fullName>
        <ecNumber evidence="3">3.6.1.27</ecNumber>
    </submittedName>
</protein>
<dbReference type="CDD" id="cd03392">
    <property type="entry name" value="PAP2_like_2"/>
    <property type="match status" value="1"/>
</dbReference>
<dbReference type="EMBL" id="CP033897">
    <property type="protein sequence ID" value="AZA10491.1"/>
    <property type="molecule type" value="Genomic_DNA"/>
</dbReference>
<dbReference type="PANTHER" id="PTHR14969:SF13">
    <property type="entry name" value="AT30094P"/>
    <property type="match status" value="1"/>
</dbReference>